<dbReference type="InterPro" id="IPR004252">
    <property type="entry name" value="Probable_transposase_24"/>
</dbReference>
<dbReference type="Proteomes" id="UP001237642">
    <property type="component" value="Unassembled WGS sequence"/>
</dbReference>
<evidence type="ECO:0008006" key="3">
    <source>
        <dbReference type="Google" id="ProtNLM"/>
    </source>
</evidence>
<proteinExistence type="predicted"/>
<evidence type="ECO:0000313" key="1">
    <source>
        <dbReference type="EMBL" id="KAK1389672.1"/>
    </source>
</evidence>
<evidence type="ECO:0000313" key="2">
    <source>
        <dbReference type="Proteomes" id="UP001237642"/>
    </source>
</evidence>
<keyword evidence="2" id="KW-1185">Reference proteome</keyword>
<reference evidence="1" key="1">
    <citation type="submission" date="2023-02" db="EMBL/GenBank/DDBJ databases">
        <title>Genome of toxic invasive species Heracleum sosnowskyi carries increased number of genes despite the absence of recent whole-genome duplications.</title>
        <authorList>
            <person name="Schelkunov M."/>
            <person name="Shtratnikova V."/>
            <person name="Makarenko M."/>
            <person name="Klepikova A."/>
            <person name="Omelchenko D."/>
            <person name="Novikova G."/>
            <person name="Obukhova E."/>
            <person name="Bogdanov V."/>
            <person name="Penin A."/>
            <person name="Logacheva M."/>
        </authorList>
    </citation>
    <scope>NUCLEOTIDE SEQUENCE</scope>
    <source>
        <strain evidence="1">Hsosn_3</strain>
        <tissue evidence="1">Leaf</tissue>
    </source>
</reference>
<dbReference type="PANTHER" id="PTHR33144">
    <property type="entry name" value="OS10G0409366 PROTEIN-RELATED"/>
    <property type="match status" value="1"/>
</dbReference>
<accession>A0AAD8MYN9</accession>
<organism evidence="1 2">
    <name type="scientific">Heracleum sosnowskyi</name>
    <dbReference type="NCBI Taxonomy" id="360622"/>
    <lineage>
        <taxon>Eukaryota</taxon>
        <taxon>Viridiplantae</taxon>
        <taxon>Streptophyta</taxon>
        <taxon>Embryophyta</taxon>
        <taxon>Tracheophyta</taxon>
        <taxon>Spermatophyta</taxon>
        <taxon>Magnoliopsida</taxon>
        <taxon>eudicotyledons</taxon>
        <taxon>Gunneridae</taxon>
        <taxon>Pentapetalae</taxon>
        <taxon>asterids</taxon>
        <taxon>campanulids</taxon>
        <taxon>Apiales</taxon>
        <taxon>Apiaceae</taxon>
        <taxon>Apioideae</taxon>
        <taxon>apioid superclade</taxon>
        <taxon>Tordylieae</taxon>
        <taxon>Tordyliinae</taxon>
        <taxon>Heracleum</taxon>
    </lineage>
</organism>
<dbReference type="AlphaFoldDB" id="A0AAD8MYN9"/>
<dbReference type="PANTHER" id="PTHR33144:SF16">
    <property type="entry name" value="OS02G0129000 PROTEIN"/>
    <property type="match status" value="1"/>
</dbReference>
<comment type="caution">
    <text evidence="1">The sequence shown here is derived from an EMBL/GenBank/DDBJ whole genome shotgun (WGS) entry which is preliminary data.</text>
</comment>
<reference evidence="1" key="2">
    <citation type="submission" date="2023-05" db="EMBL/GenBank/DDBJ databases">
        <authorList>
            <person name="Schelkunov M.I."/>
        </authorList>
    </citation>
    <scope>NUCLEOTIDE SEQUENCE</scope>
    <source>
        <strain evidence="1">Hsosn_3</strain>
        <tissue evidence="1">Leaf</tissue>
    </source>
</reference>
<gene>
    <name evidence="1" type="ORF">POM88_017850</name>
</gene>
<dbReference type="Pfam" id="PF03004">
    <property type="entry name" value="Transposase_24"/>
    <property type="match status" value="1"/>
</dbReference>
<name>A0AAD8MYN9_9APIA</name>
<dbReference type="EMBL" id="JAUIZM010000004">
    <property type="protein sequence ID" value="KAK1389672.1"/>
    <property type="molecule type" value="Genomic_DNA"/>
</dbReference>
<sequence length="221" mass="25292">MRAHYNPYLTDDARLENRPKGIPLETFKSLLEYWGDETVQEKAKKNAESRSKIVDTHTAGPKCFSQLKHKMKKRDRMRVNHQREEFLLKLVNEEQDANIRLILELSTTELKRLRRISTHQERLIGRSSNPSKISARASKGTYVQDLTSKIRESLVEEVEAKVNKKVQKEVDAQFNKKVQENLALVLKKLSEANPDIKVDFGELCATISTDHEDGTTCGTGS</sequence>
<protein>
    <recommendedName>
        <fullName evidence="3">Transposase</fullName>
    </recommendedName>
</protein>